<reference evidence="2 3" key="1">
    <citation type="submission" date="2017-04" db="EMBL/GenBank/DDBJ databases">
        <title>The genome sequence of Weissella cibaria isolated from wild Drosophila.</title>
        <authorList>
            <person name="Ricks N.J."/>
            <person name="Carroll C."/>
            <person name="Walters A."/>
            <person name="Newell P.D."/>
            <person name="Chaston J.M."/>
        </authorList>
    </citation>
    <scope>NUCLEOTIDE SEQUENCE [LARGE SCALE GENOMIC DNA]</scope>
    <source>
        <strain evidence="2 3">DmW_103</strain>
    </source>
</reference>
<dbReference type="EMBL" id="NDXJ01000015">
    <property type="protein sequence ID" value="OSP88833.1"/>
    <property type="molecule type" value="Genomic_DNA"/>
</dbReference>
<sequence>MVVREGMHDLIWCGWADITENGFGPVNDFVGVVSTKIDAKRKKKVKFADGREHLTVFSARRGDGSMNVMQIPEKFALEHLGKRISPQGMVTDTGKPKPFVWMYRQLVANDAGEDYEELHIWYDVIAEEPGSNAKTDEEEADLQELEIKLSAIPSRIEVDDLKRPVTEAVIRRTPKNKDYFDKHTKTVLRWEGK</sequence>
<evidence type="ECO:0000259" key="1">
    <source>
        <dbReference type="Pfam" id="PF06488"/>
    </source>
</evidence>
<evidence type="ECO:0000313" key="2">
    <source>
        <dbReference type="EMBL" id="OSP88833.1"/>
    </source>
</evidence>
<protein>
    <recommendedName>
        <fullName evidence="1">Phage tail tube protein N-terminal domain-containing protein</fullName>
    </recommendedName>
</protein>
<proteinExistence type="predicted"/>
<dbReference type="InterPro" id="IPR046764">
    <property type="entry name" value="L_lac_phage_MSP_N"/>
</dbReference>
<accession>A0A1X4JJI9</accession>
<evidence type="ECO:0000313" key="3">
    <source>
        <dbReference type="Proteomes" id="UP000193588"/>
    </source>
</evidence>
<gene>
    <name evidence="2" type="ORF">B9D04_09590</name>
</gene>
<dbReference type="RefSeq" id="WP_085639665.1">
    <property type="nucleotide sequence ID" value="NZ_NDXJ01000015.1"/>
</dbReference>
<dbReference type="AlphaFoldDB" id="A0A1X4JJI9"/>
<name>A0A1X4JJI9_9LACO</name>
<organism evidence="2 3">
    <name type="scientific">Weissella cibaria</name>
    <dbReference type="NCBI Taxonomy" id="137591"/>
    <lineage>
        <taxon>Bacteria</taxon>
        <taxon>Bacillati</taxon>
        <taxon>Bacillota</taxon>
        <taxon>Bacilli</taxon>
        <taxon>Lactobacillales</taxon>
        <taxon>Lactobacillaceae</taxon>
        <taxon>Weissella</taxon>
    </lineage>
</organism>
<dbReference type="Pfam" id="PF06488">
    <property type="entry name" value="L_lac_phage_MSP"/>
    <property type="match status" value="1"/>
</dbReference>
<dbReference type="Proteomes" id="UP000193588">
    <property type="component" value="Unassembled WGS sequence"/>
</dbReference>
<comment type="caution">
    <text evidence="2">The sequence shown here is derived from an EMBL/GenBank/DDBJ whole genome shotgun (WGS) entry which is preliminary data.</text>
</comment>
<feature type="domain" description="Phage tail tube protein N-terminal" evidence="1">
    <location>
        <begin position="23"/>
        <end position="184"/>
    </location>
</feature>